<evidence type="ECO:0000313" key="3">
    <source>
        <dbReference type="Proteomes" id="UP000216991"/>
    </source>
</evidence>
<dbReference type="Pfam" id="PF06439">
    <property type="entry name" value="3keto-disac_hyd"/>
    <property type="match status" value="1"/>
</dbReference>
<dbReference type="EMBL" id="NOXT01000110">
    <property type="protein sequence ID" value="OYQ28317.1"/>
    <property type="molecule type" value="Genomic_DNA"/>
</dbReference>
<dbReference type="GO" id="GO:0016787">
    <property type="term" value="F:hydrolase activity"/>
    <property type="evidence" value="ECO:0007669"/>
    <property type="project" value="InterPro"/>
</dbReference>
<dbReference type="InterPro" id="IPR010496">
    <property type="entry name" value="AL/BT2_dom"/>
</dbReference>
<sequence>MHRRSVIAGLAALTLTPPARAKSPWRPLWNGRSLDGWTRLGDAAWTIDNGILACDHGPISYLVSNESFADFQLRVDFWVSDNANSGIFIRCTNPAEVTVTNSYEVNIFEQRPDQRFATGAIVGVAPIATVPKTGGRWNRMDITAKGDRFTVLVNGQRTVDKAADPKHPSGRITLQYGTGVVKFRSVKVLAI</sequence>
<protein>
    <recommendedName>
        <fullName evidence="1">3-keto-alpha-glucoside-1,2-lyase/3-keto-2-hydroxy-glucal hydratase domain-containing protein</fullName>
    </recommendedName>
</protein>
<reference evidence="2 3" key="1">
    <citation type="submission" date="2017-07" db="EMBL/GenBank/DDBJ databases">
        <title>Sandarakinorhabdus cyanobacteriorum sp. nov., a novel bacterium isolated from cyanobacterial aggregates in a eutrophic lake.</title>
        <authorList>
            <person name="Cai H."/>
        </authorList>
    </citation>
    <scope>NUCLEOTIDE SEQUENCE [LARGE SCALE GENOMIC DNA]</scope>
    <source>
        <strain evidence="2 3">TH057</strain>
    </source>
</reference>
<feature type="domain" description="3-keto-alpha-glucoside-1,2-lyase/3-keto-2-hydroxy-glucal hydratase" evidence="1">
    <location>
        <begin position="25"/>
        <end position="188"/>
    </location>
</feature>
<proteinExistence type="predicted"/>
<comment type="caution">
    <text evidence="2">The sequence shown here is derived from an EMBL/GenBank/DDBJ whole genome shotgun (WGS) entry which is preliminary data.</text>
</comment>
<dbReference type="OrthoDB" id="176168at2"/>
<dbReference type="Gene3D" id="2.60.120.560">
    <property type="entry name" value="Exo-inulinase, domain 1"/>
    <property type="match status" value="1"/>
</dbReference>
<keyword evidence="3" id="KW-1185">Reference proteome</keyword>
<dbReference type="AlphaFoldDB" id="A0A255YGC9"/>
<organism evidence="2 3">
    <name type="scientific">Sandarakinorhabdus cyanobacteriorum</name>
    <dbReference type="NCBI Taxonomy" id="1981098"/>
    <lineage>
        <taxon>Bacteria</taxon>
        <taxon>Pseudomonadati</taxon>
        <taxon>Pseudomonadota</taxon>
        <taxon>Alphaproteobacteria</taxon>
        <taxon>Sphingomonadales</taxon>
        <taxon>Sphingosinicellaceae</taxon>
        <taxon>Sandarakinorhabdus</taxon>
    </lineage>
</organism>
<gene>
    <name evidence="2" type="ORF">CHU93_09405</name>
</gene>
<evidence type="ECO:0000259" key="1">
    <source>
        <dbReference type="Pfam" id="PF06439"/>
    </source>
</evidence>
<name>A0A255YGC9_9SPHN</name>
<accession>A0A255YGC9</accession>
<dbReference type="RefSeq" id="WP_094473825.1">
    <property type="nucleotide sequence ID" value="NZ_NOXT01000110.1"/>
</dbReference>
<dbReference type="Proteomes" id="UP000216991">
    <property type="component" value="Unassembled WGS sequence"/>
</dbReference>
<evidence type="ECO:0000313" key="2">
    <source>
        <dbReference type="EMBL" id="OYQ28317.1"/>
    </source>
</evidence>